<protein>
    <recommendedName>
        <fullName evidence="2">TolB-like 6-blade propeller-like protein</fullName>
    </recommendedName>
</protein>
<dbReference type="RefSeq" id="WP_412442213.1">
    <property type="nucleotide sequence ID" value="NZ_CACRUT010000008.1"/>
</dbReference>
<dbReference type="Pfam" id="PF15869">
    <property type="entry name" value="TolB_like"/>
    <property type="match status" value="1"/>
</dbReference>
<organism evidence="1">
    <name type="scientific">Paraprevotella clara</name>
    <dbReference type="NCBI Taxonomy" id="454154"/>
    <lineage>
        <taxon>Bacteria</taxon>
        <taxon>Pseudomonadati</taxon>
        <taxon>Bacteroidota</taxon>
        <taxon>Bacteroidia</taxon>
        <taxon>Bacteroidales</taxon>
        <taxon>Prevotellaceae</taxon>
        <taxon>Paraprevotella</taxon>
    </lineage>
</organism>
<accession>A0A6N3B046</accession>
<evidence type="ECO:0008006" key="2">
    <source>
        <dbReference type="Google" id="ProtNLM"/>
    </source>
</evidence>
<evidence type="ECO:0000313" key="1">
    <source>
        <dbReference type="EMBL" id="VYT93232.1"/>
    </source>
</evidence>
<gene>
    <name evidence="1" type="ORF">PCLFYP37_01507</name>
</gene>
<dbReference type="AlphaFoldDB" id="A0A6N3B046"/>
<reference evidence="1" key="1">
    <citation type="submission" date="2019-11" db="EMBL/GenBank/DDBJ databases">
        <authorList>
            <person name="Feng L."/>
        </authorList>
    </citation>
    <scope>NUCLEOTIDE SEQUENCE</scope>
    <source>
        <strain evidence="1">PclaraLFYP37</strain>
    </source>
</reference>
<dbReference type="EMBL" id="CACRUT010000008">
    <property type="protein sequence ID" value="VYT93232.1"/>
    <property type="molecule type" value="Genomic_DNA"/>
</dbReference>
<proteinExistence type="predicted"/>
<name>A0A6N3B046_9BACT</name>
<sequence length="340" mass="38602">MLSDKFKNNKGVVFSLVILLLVCCKGREDVKLVEGFPSEYDLKATGIDSLNRYPGAYAISMVGDKFIGMRKADHFFFTLNNDFSLISEIAAKGHGNGEFIAPLYCGQHVEESGKEYVYILERPKRKLYKVALDESEQNKCVFEIPMSWNIEPSFLFLHGKDSCLGVNNLYSCNFFVADLSQDEAEEQDAVYEFSGTEEDIFNVAQSTASYSAENSRVAMAYFNLPEIDIRASDGRLIQSVFYEDVMKPSEINPYDPRMFFAYVTSTSRHIYALYIGDEEEQDAGKSLILVFDWDGNPVCRLRIDASVCFAIDTKNHRIVSINEDDTHFVASEYRLPDILQ</sequence>